<gene>
    <name evidence="2" type="ordered locus">Selin_1772</name>
</gene>
<proteinExistence type="predicted"/>
<keyword evidence="1" id="KW-0472">Membrane</keyword>
<keyword evidence="1" id="KW-0812">Transmembrane</keyword>
<dbReference type="Proteomes" id="UP000002572">
    <property type="component" value="Chromosome"/>
</dbReference>
<keyword evidence="3" id="KW-1185">Reference proteome</keyword>
<dbReference type="HOGENOM" id="CLU_3215355_0_0_0"/>
<feature type="transmembrane region" description="Helical" evidence="1">
    <location>
        <begin position="20"/>
        <end position="40"/>
    </location>
</feature>
<sequence>MASDHHDEIQEEPLKPEDIAPLTMGFIGTIVFAVVTYLLVISFG</sequence>
<keyword evidence="1" id="KW-1133">Transmembrane helix</keyword>
<reference evidence="2 3" key="1">
    <citation type="submission" date="2010-12" db="EMBL/GenBank/DDBJ databases">
        <title>Complete sequence of Desulfurispirillum indicum S5.</title>
        <authorList>
            <consortium name="US DOE Joint Genome Institute"/>
            <person name="Lucas S."/>
            <person name="Copeland A."/>
            <person name="Lapidus A."/>
            <person name="Cheng J.-F."/>
            <person name="Goodwin L."/>
            <person name="Pitluck S."/>
            <person name="Chertkov O."/>
            <person name="Held B."/>
            <person name="Detter J.C."/>
            <person name="Han C."/>
            <person name="Tapia R."/>
            <person name="Land M."/>
            <person name="Hauser L."/>
            <person name="Kyrpides N."/>
            <person name="Ivanova N."/>
            <person name="Mikhailova N."/>
            <person name="Haggblom M."/>
            <person name="Rauschenbach I."/>
            <person name="Bini E."/>
            <person name="Woyke T."/>
        </authorList>
    </citation>
    <scope>NUCLEOTIDE SEQUENCE [LARGE SCALE GENOMIC DNA]</scope>
    <source>
        <strain evidence="3">ATCC BAA-1389 / DSM 22839 / S5</strain>
    </source>
</reference>
<accession>E6W180</accession>
<dbReference type="STRING" id="653733.Selin_1772"/>
<dbReference type="RefSeq" id="WP_013506380.1">
    <property type="nucleotide sequence ID" value="NC_014836.1"/>
</dbReference>
<evidence type="ECO:0000256" key="1">
    <source>
        <dbReference type="SAM" id="Phobius"/>
    </source>
</evidence>
<name>E6W180_DESIS</name>
<organism evidence="2 3">
    <name type="scientific">Desulfurispirillum indicum (strain ATCC BAA-1389 / DSM 22839 / S5)</name>
    <dbReference type="NCBI Taxonomy" id="653733"/>
    <lineage>
        <taxon>Bacteria</taxon>
        <taxon>Pseudomonadati</taxon>
        <taxon>Chrysiogenota</taxon>
        <taxon>Chrysiogenia</taxon>
        <taxon>Chrysiogenales</taxon>
        <taxon>Chrysiogenaceae</taxon>
        <taxon>Desulfurispirillum</taxon>
    </lineage>
</organism>
<dbReference type="InParanoid" id="E6W180"/>
<evidence type="ECO:0000313" key="2">
    <source>
        <dbReference type="EMBL" id="ADU66500.1"/>
    </source>
</evidence>
<dbReference type="EMBL" id="CP002432">
    <property type="protein sequence ID" value="ADU66500.1"/>
    <property type="molecule type" value="Genomic_DNA"/>
</dbReference>
<dbReference type="KEGG" id="din:Selin_1772"/>
<dbReference type="AlphaFoldDB" id="E6W180"/>
<protein>
    <submittedName>
        <fullName evidence="2">MFS superfamily di/tripeptide transporter</fullName>
    </submittedName>
</protein>
<evidence type="ECO:0000313" key="3">
    <source>
        <dbReference type="Proteomes" id="UP000002572"/>
    </source>
</evidence>